<evidence type="ECO:0000256" key="3">
    <source>
        <dbReference type="ARBA" id="ARBA00023069"/>
    </source>
</evidence>
<dbReference type="PANTHER" id="PTHR46437:SF1">
    <property type="entry name" value="MORN REPEAT-CONTAINING PROTEIN 5"/>
    <property type="match status" value="1"/>
</dbReference>
<dbReference type="Proteomes" id="UP000694423">
    <property type="component" value="Unplaced"/>
</dbReference>
<name>A0A8C4K4Q3_DRONO</name>
<evidence type="ECO:0000313" key="6">
    <source>
        <dbReference type="Proteomes" id="UP000694423"/>
    </source>
</evidence>
<evidence type="ECO:0000313" key="5">
    <source>
        <dbReference type="Ensembl" id="ENSDNVP00000015907.1"/>
    </source>
</evidence>
<dbReference type="PANTHER" id="PTHR46437">
    <property type="entry name" value="MORN REPEAT-CONTAINING PROTEIN 5"/>
    <property type="match status" value="1"/>
</dbReference>
<keyword evidence="2" id="KW-0282">Flagellum</keyword>
<reference evidence="5" key="1">
    <citation type="submission" date="2025-08" db="UniProtKB">
        <authorList>
            <consortium name="Ensembl"/>
        </authorList>
    </citation>
    <scope>IDENTIFICATION</scope>
</reference>
<evidence type="ECO:0000256" key="4">
    <source>
        <dbReference type="ARBA" id="ARBA00023273"/>
    </source>
</evidence>
<proteinExistence type="predicted"/>
<dbReference type="Ensembl" id="ENSDNVT00000019130.1">
    <property type="protein sequence ID" value="ENSDNVP00000015907.1"/>
    <property type="gene ID" value="ENSDNVG00000011192.1"/>
</dbReference>
<organism evidence="5 6">
    <name type="scientific">Dromaius novaehollandiae</name>
    <name type="common">Emu</name>
    <dbReference type="NCBI Taxonomy" id="8790"/>
    <lineage>
        <taxon>Eukaryota</taxon>
        <taxon>Metazoa</taxon>
        <taxon>Chordata</taxon>
        <taxon>Craniata</taxon>
        <taxon>Vertebrata</taxon>
        <taxon>Euteleostomi</taxon>
        <taxon>Archelosauria</taxon>
        <taxon>Archosauria</taxon>
        <taxon>Dinosauria</taxon>
        <taxon>Saurischia</taxon>
        <taxon>Theropoda</taxon>
        <taxon>Coelurosauria</taxon>
        <taxon>Aves</taxon>
        <taxon>Palaeognathae</taxon>
        <taxon>Casuariiformes</taxon>
        <taxon>Dromaiidae</taxon>
        <taxon>Dromaius</taxon>
    </lineage>
</organism>
<sequence length="157" mass="17763">MGIMFYKFYSVTIFSKCHGDVKSYSLVILIKGTNAGKKQNKANFTVCISSGISQLTNLDPPRKIPEGCYDCGDGFYNPQTRVIIDYKFRFLRNAGLEAGFKNTLVLTFHPSPIMKQFLIVSLLFGNGARKRTALAFTFLLNWQHPDIIPEEKRIDAI</sequence>
<evidence type="ECO:0000256" key="1">
    <source>
        <dbReference type="ARBA" id="ARBA00004230"/>
    </source>
</evidence>
<keyword evidence="6" id="KW-1185">Reference proteome</keyword>
<reference evidence="5" key="2">
    <citation type="submission" date="2025-09" db="UniProtKB">
        <authorList>
            <consortium name="Ensembl"/>
        </authorList>
    </citation>
    <scope>IDENTIFICATION</scope>
</reference>
<accession>A0A8C4K4Q3</accession>
<protein>
    <submittedName>
        <fullName evidence="5">MORN repeat containing 5</fullName>
    </submittedName>
</protein>
<dbReference type="GO" id="GO:0031514">
    <property type="term" value="C:motile cilium"/>
    <property type="evidence" value="ECO:0007669"/>
    <property type="project" value="UniProtKB-SubCell"/>
</dbReference>
<dbReference type="InterPro" id="IPR042814">
    <property type="entry name" value="Morn5"/>
</dbReference>
<comment type="subcellular location">
    <subcellularLocation>
        <location evidence="1">Cell projection</location>
        <location evidence="1">Cilium</location>
        <location evidence="1">Flagellum</location>
    </subcellularLocation>
</comment>
<dbReference type="AlphaFoldDB" id="A0A8C4K4Q3"/>
<evidence type="ECO:0000256" key="2">
    <source>
        <dbReference type="ARBA" id="ARBA00022846"/>
    </source>
</evidence>
<keyword evidence="3" id="KW-0969">Cilium</keyword>
<keyword evidence="4" id="KW-0966">Cell projection</keyword>